<dbReference type="PANTHER" id="PTHR32176">
    <property type="entry name" value="XYLOSE ISOMERASE"/>
    <property type="match status" value="1"/>
</dbReference>
<comment type="similarity">
    <text evidence="1 5">Belongs to the patatin family.</text>
</comment>
<dbReference type="EC" id="3.1.1.-" evidence="5"/>
<evidence type="ECO:0000256" key="4">
    <source>
        <dbReference type="PROSITE-ProRule" id="PRU01161"/>
    </source>
</evidence>
<comment type="domain">
    <text evidence="5">The nitrogen atoms of the two glycine residues in the GGXR motif define the oxyanion hole, and stabilize the oxyanion that forms during the nucleophilic attack by the catalytic serine during substrate cleavage.</text>
</comment>
<evidence type="ECO:0000256" key="1">
    <source>
        <dbReference type="ARBA" id="ARBA00010240"/>
    </source>
</evidence>
<keyword evidence="3 5" id="KW-0443">Lipid metabolism</keyword>
<dbReference type="OrthoDB" id="1658288at2759"/>
<keyword evidence="8" id="KW-1185">Reference proteome</keyword>
<keyword evidence="2 5" id="KW-0442">Lipid degradation</keyword>
<dbReference type="Gramene" id="OMO71996">
    <property type="protein sequence ID" value="OMO71996"/>
    <property type="gene ID" value="CCACVL1_17988"/>
</dbReference>
<proteinExistence type="inferred from homology"/>
<comment type="caution">
    <text evidence="7">The sequence shown here is derived from an EMBL/GenBank/DDBJ whole genome shotgun (WGS) entry which is preliminary data.</text>
</comment>
<evidence type="ECO:0000313" key="8">
    <source>
        <dbReference type="Proteomes" id="UP000188268"/>
    </source>
</evidence>
<evidence type="ECO:0000259" key="6">
    <source>
        <dbReference type="PROSITE" id="PS51635"/>
    </source>
</evidence>
<dbReference type="OMA" id="RTIEMST"/>
<accession>A0A1R3HNN5</accession>
<keyword evidence="5" id="KW-0378">Hydrolase</keyword>
<reference evidence="7 8" key="1">
    <citation type="submission" date="2013-09" db="EMBL/GenBank/DDBJ databases">
        <title>Corchorus capsularis genome sequencing.</title>
        <authorList>
            <person name="Alam M."/>
            <person name="Haque M.S."/>
            <person name="Islam M.S."/>
            <person name="Emdad E.M."/>
            <person name="Islam M.M."/>
            <person name="Ahmed B."/>
            <person name="Halim A."/>
            <person name="Hossen Q.M.M."/>
            <person name="Hossain M.Z."/>
            <person name="Ahmed R."/>
            <person name="Khan M.M."/>
            <person name="Islam R."/>
            <person name="Rashid M.M."/>
            <person name="Khan S.A."/>
            <person name="Rahman M.S."/>
            <person name="Alam M."/>
        </authorList>
    </citation>
    <scope>NUCLEOTIDE SEQUENCE [LARGE SCALE GENOMIC DNA]</scope>
    <source>
        <strain evidence="8">cv. CVL-1</strain>
        <tissue evidence="7">Whole seedling</tissue>
    </source>
</reference>
<dbReference type="STRING" id="210143.A0A1R3HNN5"/>
<protein>
    <recommendedName>
        <fullName evidence="5">Patatin</fullName>
        <ecNumber evidence="5">3.1.1.-</ecNumber>
    </recommendedName>
</protein>
<sequence>MARPRSLRSWVEEKVIQLVKYIYHAKYDDKELKEVIKAMVGDRKLRQTLTNVIIPSFDVKLLQPKVFSTLKASRDDLEDAPLLDVCLSTSAAPLYLPLHIFETKSANGGSREFNMTDGGVAANNPTLLAISEVSKEMGLDIGKASDQCLNSKGSSKLLVLSLGTGSTKRHNNLQVTNSNWGPYEWLLQGLHIGSIPIVDVLMTANDAIADIYLSDLFQATSFKDNYLRIQTDTLTMTEAAMDNSSTDHLENLEKIGNELLTKPVSTVNLATGLLEATHNGAVTNEAALKKFAKRLVDERRRRRQAQRST</sequence>
<dbReference type="Gene3D" id="3.40.1090.10">
    <property type="entry name" value="Cytosolic phospholipase A2 catalytic domain"/>
    <property type="match status" value="1"/>
</dbReference>
<evidence type="ECO:0000256" key="2">
    <source>
        <dbReference type="ARBA" id="ARBA00022963"/>
    </source>
</evidence>
<gene>
    <name evidence="7" type="ORF">CCACVL1_17988</name>
</gene>
<comment type="caution">
    <text evidence="4">Lacks conserved residue(s) required for the propagation of feature annotation.</text>
</comment>
<dbReference type="GO" id="GO:0016042">
    <property type="term" value="P:lipid catabolic process"/>
    <property type="evidence" value="ECO:0007669"/>
    <property type="project" value="UniProtKB-KW"/>
</dbReference>
<dbReference type="Pfam" id="PF01734">
    <property type="entry name" value="Patatin"/>
    <property type="match status" value="1"/>
</dbReference>
<dbReference type="SUPFAM" id="SSF52151">
    <property type="entry name" value="FabD/lysophospholipase-like"/>
    <property type="match status" value="1"/>
</dbReference>
<evidence type="ECO:0000256" key="3">
    <source>
        <dbReference type="ARBA" id="ARBA00023098"/>
    </source>
</evidence>
<dbReference type="EMBL" id="AWWV01011499">
    <property type="protein sequence ID" value="OMO71996.1"/>
    <property type="molecule type" value="Genomic_DNA"/>
</dbReference>
<dbReference type="GO" id="GO:0047372">
    <property type="term" value="F:monoacylglycerol lipase activity"/>
    <property type="evidence" value="ECO:0007669"/>
    <property type="project" value="TreeGrafter"/>
</dbReference>
<feature type="domain" description="PNPLA" evidence="6">
    <location>
        <begin position="1"/>
        <end position="130"/>
    </location>
</feature>
<organism evidence="7 8">
    <name type="scientific">Corchorus capsularis</name>
    <name type="common">Jute</name>
    <dbReference type="NCBI Taxonomy" id="210143"/>
    <lineage>
        <taxon>Eukaryota</taxon>
        <taxon>Viridiplantae</taxon>
        <taxon>Streptophyta</taxon>
        <taxon>Embryophyta</taxon>
        <taxon>Tracheophyta</taxon>
        <taxon>Spermatophyta</taxon>
        <taxon>Magnoliopsida</taxon>
        <taxon>eudicotyledons</taxon>
        <taxon>Gunneridae</taxon>
        <taxon>Pentapetalae</taxon>
        <taxon>rosids</taxon>
        <taxon>malvids</taxon>
        <taxon>Malvales</taxon>
        <taxon>Malvaceae</taxon>
        <taxon>Grewioideae</taxon>
        <taxon>Apeibeae</taxon>
        <taxon>Corchorus</taxon>
    </lineage>
</organism>
<dbReference type="PROSITE" id="PS51635">
    <property type="entry name" value="PNPLA"/>
    <property type="match status" value="1"/>
</dbReference>
<name>A0A1R3HNN5_COCAP</name>
<evidence type="ECO:0000256" key="5">
    <source>
        <dbReference type="RuleBase" id="RU361262"/>
    </source>
</evidence>
<dbReference type="AlphaFoldDB" id="A0A1R3HNN5"/>
<feature type="short sequence motif" description="DGA/G" evidence="4">
    <location>
        <begin position="117"/>
        <end position="119"/>
    </location>
</feature>
<evidence type="ECO:0000313" key="7">
    <source>
        <dbReference type="EMBL" id="OMO71996.1"/>
    </source>
</evidence>
<dbReference type="Proteomes" id="UP000188268">
    <property type="component" value="Unassembled WGS sequence"/>
</dbReference>
<dbReference type="InterPro" id="IPR016035">
    <property type="entry name" value="Acyl_Trfase/lysoPLipase"/>
</dbReference>
<dbReference type="PANTHER" id="PTHR32176:SF116">
    <property type="entry name" value="PATATIN"/>
    <property type="match status" value="1"/>
</dbReference>
<dbReference type="GO" id="GO:0004620">
    <property type="term" value="F:phospholipase activity"/>
    <property type="evidence" value="ECO:0007669"/>
    <property type="project" value="TreeGrafter"/>
</dbReference>
<comment type="function">
    <text evidence="5">Lipolytic acyl hydrolase (LAH).</text>
</comment>
<dbReference type="InterPro" id="IPR002641">
    <property type="entry name" value="PNPLA_dom"/>
</dbReference>